<dbReference type="GO" id="GO:0005737">
    <property type="term" value="C:cytoplasm"/>
    <property type="evidence" value="ECO:0007669"/>
    <property type="project" value="UniProtKB-SubCell"/>
</dbReference>
<keyword evidence="7 13" id="KW-0791">Threonine biosynthesis</keyword>
<comment type="caution">
    <text evidence="16">The sequence shown here is derived from an EMBL/GenBank/DDBJ whole genome shotgun (WGS) entry which is preliminary data.</text>
</comment>
<gene>
    <name evidence="13 16" type="primary">thrB</name>
    <name evidence="16" type="ORF">P6N53_04600</name>
</gene>
<keyword evidence="10 13" id="KW-0067">ATP-binding</keyword>
<evidence type="ECO:0000256" key="4">
    <source>
        <dbReference type="ARBA" id="ARBA00017858"/>
    </source>
</evidence>
<accession>A0AAW7ZAI7</accession>
<evidence type="ECO:0000259" key="15">
    <source>
        <dbReference type="Pfam" id="PF08544"/>
    </source>
</evidence>
<evidence type="ECO:0000259" key="14">
    <source>
        <dbReference type="Pfam" id="PF00288"/>
    </source>
</evidence>
<dbReference type="GO" id="GO:0004413">
    <property type="term" value="F:homoserine kinase activity"/>
    <property type="evidence" value="ECO:0007669"/>
    <property type="project" value="UniProtKB-UniRule"/>
</dbReference>
<evidence type="ECO:0000256" key="1">
    <source>
        <dbReference type="ARBA" id="ARBA00005015"/>
    </source>
</evidence>
<dbReference type="GO" id="GO:0009088">
    <property type="term" value="P:threonine biosynthetic process"/>
    <property type="evidence" value="ECO:0007669"/>
    <property type="project" value="UniProtKB-UniRule"/>
</dbReference>
<dbReference type="NCBIfam" id="NF002288">
    <property type="entry name" value="PRK01212.1-4"/>
    <property type="match status" value="1"/>
</dbReference>
<protein>
    <recommendedName>
        <fullName evidence="4 13">Homoserine kinase</fullName>
        <shortName evidence="13">HK</shortName>
        <shortName evidence="13">HSK</shortName>
        <ecNumber evidence="3 13">2.7.1.39</ecNumber>
    </recommendedName>
</protein>
<evidence type="ECO:0000256" key="10">
    <source>
        <dbReference type="ARBA" id="ARBA00022840"/>
    </source>
</evidence>
<dbReference type="InterPro" id="IPR014721">
    <property type="entry name" value="Ribsml_uS5_D2-typ_fold_subgr"/>
</dbReference>
<dbReference type="GO" id="GO:0005524">
    <property type="term" value="F:ATP binding"/>
    <property type="evidence" value="ECO:0007669"/>
    <property type="project" value="UniProtKB-UniRule"/>
</dbReference>
<keyword evidence="8 13" id="KW-0547">Nucleotide-binding</keyword>
<dbReference type="Pfam" id="PF08544">
    <property type="entry name" value="GHMP_kinases_C"/>
    <property type="match status" value="1"/>
</dbReference>
<reference evidence="16" key="1">
    <citation type="journal article" date="2023" name="J. Hazard. Mater.">
        <title>Anaerobic biodegradation of pyrene and benzo[a]pyrene by a new sulfate-reducing Desulforamulus aquiferis strain DSA.</title>
        <authorList>
            <person name="Zhang Z."/>
            <person name="Sun J."/>
            <person name="Gong X."/>
            <person name="Wang C."/>
            <person name="Wang H."/>
        </authorList>
    </citation>
    <scope>NUCLEOTIDE SEQUENCE</scope>
    <source>
        <strain evidence="16">DSA</strain>
    </source>
</reference>
<keyword evidence="5 13" id="KW-0028">Amino-acid biosynthesis</keyword>
<dbReference type="PROSITE" id="PS00627">
    <property type="entry name" value="GHMP_KINASES_ATP"/>
    <property type="match status" value="1"/>
</dbReference>
<feature type="binding site" evidence="13">
    <location>
        <begin position="89"/>
        <end position="99"/>
    </location>
    <ligand>
        <name>ATP</name>
        <dbReference type="ChEBI" id="CHEBI:30616"/>
    </ligand>
</feature>
<dbReference type="PRINTS" id="PR00958">
    <property type="entry name" value="HOMSERKINASE"/>
</dbReference>
<comment type="catalytic activity">
    <reaction evidence="11 13">
        <text>L-homoserine + ATP = O-phospho-L-homoserine + ADP + H(+)</text>
        <dbReference type="Rhea" id="RHEA:13985"/>
        <dbReference type="ChEBI" id="CHEBI:15378"/>
        <dbReference type="ChEBI" id="CHEBI:30616"/>
        <dbReference type="ChEBI" id="CHEBI:57476"/>
        <dbReference type="ChEBI" id="CHEBI:57590"/>
        <dbReference type="ChEBI" id="CHEBI:456216"/>
        <dbReference type="EC" id="2.7.1.39"/>
    </reaction>
</comment>
<dbReference type="PANTHER" id="PTHR20861:SF1">
    <property type="entry name" value="HOMOSERINE KINASE"/>
    <property type="match status" value="1"/>
</dbReference>
<evidence type="ECO:0000256" key="12">
    <source>
        <dbReference type="ARBA" id="ARBA00049954"/>
    </source>
</evidence>
<dbReference type="AlphaFoldDB" id="A0AAW7ZAI7"/>
<dbReference type="Proteomes" id="UP001172911">
    <property type="component" value="Unassembled WGS sequence"/>
</dbReference>
<dbReference type="PIRSF" id="PIRSF000676">
    <property type="entry name" value="Homoser_kin"/>
    <property type="match status" value="1"/>
</dbReference>
<keyword evidence="6 13" id="KW-0808">Transferase</keyword>
<sequence>MNNTVVVAIPATTANMGPGFDCLGMSLSLYNEIHMSLTPGFINIEIEGEGAEDIARDERNIVFCAAKRVFTEIGESCVGLSIKLINQIPASRGLGSSASAIVGGLVAANKLTGSRLSQERLLDLATEMEGHPDNVAPALLGGIIVSVFQEGKVHYLRVSPPEGLNAVVAIPEFHLSTHSAREVLPKQVSMKDAVFNLSRSALLVAALCQNRLEMLRVAGTDALHQPYRTKLIPGMNEVIEGALQAGALNVTLSGAGPTVIALTDGEKPAVNDAMKGAFQRAGVSCQVKNLKPTVEGARII</sequence>
<dbReference type="Gene3D" id="3.30.70.890">
    <property type="entry name" value="GHMP kinase, C-terminal domain"/>
    <property type="match status" value="1"/>
</dbReference>
<organism evidence="16 17">
    <name type="scientific">Desulforamulus aquiferis</name>
    <dbReference type="NCBI Taxonomy" id="1397668"/>
    <lineage>
        <taxon>Bacteria</taxon>
        <taxon>Bacillati</taxon>
        <taxon>Bacillota</taxon>
        <taxon>Clostridia</taxon>
        <taxon>Eubacteriales</taxon>
        <taxon>Peptococcaceae</taxon>
        <taxon>Desulforamulus</taxon>
    </lineage>
</organism>
<evidence type="ECO:0000256" key="7">
    <source>
        <dbReference type="ARBA" id="ARBA00022697"/>
    </source>
</evidence>
<evidence type="ECO:0000256" key="11">
    <source>
        <dbReference type="ARBA" id="ARBA00049375"/>
    </source>
</evidence>
<evidence type="ECO:0000256" key="6">
    <source>
        <dbReference type="ARBA" id="ARBA00022679"/>
    </source>
</evidence>
<evidence type="ECO:0000256" key="8">
    <source>
        <dbReference type="ARBA" id="ARBA00022741"/>
    </source>
</evidence>
<feature type="domain" description="GHMP kinase N-terminal" evidence="14">
    <location>
        <begin position="60"/>
        <end position="142"/>
    </location>
</feature>
<dbReference type="PANTHER" id="PTHR20861">
    <property type="entry name" value="HOMOSERINE/4-DIPHOSPHOCYTIDYL-2-C-METHYL-D-ERYTHRITOL KINASE"/>
    <property type="match status" value="1"/>
</dbReference>
<proteinExistence type="inferred from homology"/>
<dbReference type="NCBIfam" id="TIGR00191">
    <property type="entry name" value="thrB"/>
    <property type="match status" value="1"/>
</dbReference>
<dbReference type="InterPro" id="IPR006203">
    <property type="entry name" value="GHMP_knse_ATP-bd_CS"/>
</dbReference>
<comment type="subcellular location">
    <subcellularLocation>
        <location evidence="13">Cytoplasm</location>
    </subcellularLocation>
</comment>
<evidence type="ECO:0000256" key="5">
    <source>
        <dbReference type="ARBA" id="ARBA00022605"/>
    </source>
</evidence>
<evidence type="ECO:0000256" key="13">
    <source>
        <dbReference type="HAMAP-Rule" id="MF_00384"/>
    </source>
</evidence>
<dbReference type="EC" id="2.7.1.39" evidence="3 13"/>
<keyword evidence="9 13" id="KW-0418">Kinase</keyword>
<dbReference type="SUPFAM" id="SSF55060">
    <property type="entry name" value="GHMP Kinase, C-terminal domain"/>
    <property type="match status" value="1"/>
</dbReference>
<comment type="function">
    <text evidence="12 13">Catalyzes the ATP-dependent phosphorylation of L-homoserine to L-homoserine phosphate.</text>
</comment>
<dbReference type="Pfam" id="PF00288">
    <property type="entry name" value="GHMP_kinases_N"/>
    <property type="match status" value="1"/>
</dbReference>
<evidence type="ECO:0000256" key="9">
    <source>
        <dbReference type="ARBA" id="ARBA00022777"/>
    </source>
</evidence>
<name>A0AAW7ZAI7_9FIRM</name>
<dbReference type="InterPro" id="IPR036554">
    <property type="entry name" value="GHMP_kinase_C_sf"/>
</dbReference>
<comment type="similarity">
    <text evidence="2 13">Belongs to the GHMP kinase family. Homoserine kinase subfamily.</text>
</comment>
<dbReference type="InterPro" id="IPR013750">
    <property type="entry name" value="GHMP_kinase_C_dom"/>
</dbReference>
<dbReference type="Gene3D" id="3.30.230.10">
    <property type="match status" value="1"/>
</dbReference>
<dbReference type="HAMAP" id="MF_00384">
    <property type="entry name" value="Homoser_kinase"/>
    <property type="match status" value="1"/>
</dbReference>
<reference evidence="16" key="2">
    <citation type="submission" date="2023-03" db="EMBL/GenBank/DDBJ databases">
        <authorList>
            <person name="Zhang Z."/>
        </authorList>
    </citation>
    <scope>NUCLEOTIDE SEQUENCE</scope>
    <source>
        <strain evidence="16">DSA</strain>
    </source>
</reference>
<keyword evidence="17" id="KW-1185">Reference proteome</keyword>
<feature type="domain" description="GHMP kinase C-terminal" evidence="15">
    <location>
        <begin position="204"/>
        <end position="269"/>
    </location>
</feature>
<evidence type="ECO:0000256" key="2">
    <source>
        <dbReference type="ARBA" id="ARBA00007370"/>
    </source>
</evidence>
<evidence type="ECO:0000313" key="16">
    <source>
        <dbReference type="EMBL" id="MDO7786500.1"/>
    </source>
</evidence>
<comment type="pathway">
    <text evidence="1 13">Amino-acid biosynthesis; L-threonine biosynthesis; L-threonine from L-aspartate: step 4/5.</text>
</comment>
<dbReference type="InterPro" id="IPR000870">
    <property type="entry name" value="Homoserine_kinase"/>
</dbReference>
<dbReference type="EMBL" id="JARPTC010000005">
    <property type="protein sequence ID" value="MDO7786500.1"/>
    <property type="molecule type" value="Genomic_DNA"/>
</dbReference>
<keyword evidence="13" id="KW-0963">Cytoplasm</keyword>
<evidence type="ECO:0000313" key="17">
    <source>
        <dbReference type="Proteomes" id="UP001172911"/>
    </source>
</evidence>
<dbReference type="RefSeq" id="WP_304541540.1">
    <property type="nucleotide sequence ID" value="NZ_JARPTC010000005.1"/>
</dbReference>
<evidence type="ECO:0000256" key="3">
    <source>
        <dbReference type="ARBA" id="ARBA00012078"/>
    </source>
</evidence>
<dbReference type="SUPFAM" id="SSF54211">
    <property type="entry name" value="Ribosomal protein S5 domain 2-like"/>
    <property type="match status" value="1"/>
</dbReference>
<dbReference type="InterPro" id="IPR006204">
    <property type="entry name" value="GHMP_kinase_N_dom"/>
</dbReference>
<dbReference type="InterPro" id="IPR020568">
    <property type="entry name" value="Ribosomal_Su5_D2-typ_SF"/>
</dbReference>